<protein>
    <submittedName>
        <fullName evidence="1">Uncharacterized protein</fullName>
    </submittedName>
</protein>
<accession>A0A1J0KUP8</accession>
<dbReference type="Proteomes" id="UP000182521">
    <property type="component" value="Chromosome"/>
</dbReference>
<proteinExistence type="predicted"/>
<dbReference type="KEGG" id="frc:KX01_921"/>
<name>A0A1J0KUP8_9GAMM</name>
<sequence length="78" mass="9187">MQLALKYDPQTRYKVIEKIEELENYIGVPRNYKEANKLIELQSHKTEYFDALVDKNLLTILNGITIYKVISKEEIKAI</sequence>
<dbReference type="RefSeq" id="WP_071663853.1">
    <property type="nucleotide sequence ID" value="NZ_CP009654.1"/>
</dbReference>
<reference evidence="2" key="1">
    <citation type="submission" date="2014-10" db="EMBL/GenBank/DDBJ databases">
        <authorList>
            <person name="Kuske C.R."/>
            <person name="Challacombe J.F."/>
            <person name="Daligault H.E."/>
            <person name="Davenport K.W."/>
            <person name="Johnson S.L."/>
            <person name="Siddaramappa S."/>
            <person name="Petersen J.M."/>
        </authorList>
    </citation>
    <scope>NUCLEOTIDE SEQUENCE [LARGE SCALE GENOMIC DNA]</scope>
    <source>
        <strain evidence="2">CA97-1460</strain>
    </source>
</reference>
<dbReference type="EMBL" id="CP009654">
    <property type="protein sequence ID" value="APC97366.1"/>
    <property type="molecule type" value="Genomic_DNA"/>
</dbReference>
<evidence type="ECO:0000313" key="2">
    <source>
        <dbReference type="Proteomes" id="UP000182521"/>
    </source>
</evidence>
<dbReference type="STRING" id="1542390.KX01_921"/>
<organism evidence="1 2">
    <name type="scientific">Francisella frigiditurris</name>
    <dbReference type="NCBI Taxonomy" id="1542390"/>
    <lineage>
        <taxon>Bacteria</taxon>
        <taxon>Pseudomonadati</taxon>
        <taxon>Pseudomonadota</taxon>
        <taxon>Gammaproteobacteria</taxon>
        <taxon>Thiotrichales</taxon>
        <taxon>Francisellaceae</taxon>
        <taxon>Francisella</taxon>
    </lineage>
</organism>
<gene>
    <name evidence="1" type="ORF">KX01_921</name>
</gene>
<evidence type="ECO:0000313" key="1">
    <source>
        <dbReference type="EMBL" id="APC97366.1"/>
    </source>
</evidence>
<dbReference type="AlphaFoldDB" id="A0A1J0KUP8"/>
<keyword evidence="2" id="KW-1185">Reference proteome</keyword>